<organism evidence="8 9">
    <name type="scientific">Zingiber officinale</name>
    <name type="common">Ginger</name>
    <name type="synonym">Amomum zingiber</name>
    <dbReference type="NCBI Taxonomy" id="94328"/>
    <lineage>
        <taxon>Eukaryota</taxon>
        <taxon>Viridiplantae</taxon>
        <taxon>Streptophyta</taxon>
        <taxon>Embryophyta</taxon>
        <taxon>Tracheophyta</taxon>
        <taxon>Spermatophyta</taxon>
        <taxon>Magnoliopsida</taxon>
        <taxon>Liliopsida</taxon>
        <taxon>Zingiberales</taxon>
        <taxon>Zingiberaceae</taxon>
        <taxon>Zingiber</taxon>
    </lineage>
</organism>
<dbReference type="GO" id="GO:0008270">
    <property type="term" value="F:zinc ion binding"/>
    <property type="evidence" value="ECO:0007669"/>
    <property type="project" value="UniProtKB-KW"/>
</dbReference>
<accession>A0A8J5FKG0</accession>
<evidence type="ECO:0000256" key="2">
    <source>
        <dbReference type="ARBA" id="ARBA00022723"/>
    </source>
</evidence>
<comment type="caution">
    <text evidence="8">The sequence shown here is derived from an EMBL/GenBank/DDBJ whole genome shotgun (WGS) entry which is preliminary data.</text>
</comment>
<dbReference type="InterPro" id="IPR058939">
    <property type="entry name" value="Mtase_EDM2"/>
</dbReference>
<dbReference type="CDD" id="cd15566">
    <property type="entry name" value="PHD3_NSD"/>
    <property type="match status" value="1"/>
</dbReference>
<feature type="domain" description="Zinc finger PHD-type" evidence="7">
    <location>
        <begin position="411"/>
        <end position="476"/>
    </location>
</feature>
<dbReference type="Pfam" id="PF12047">
    <property type="entry name" value="DNMT1-RFD"/>
    <property type="match status" value="1"/>
</dbReference>
<sequence length="1243" mass="141126">MASLEDSDDEEVAPQSVANYFFVDDDESPISFSVLPLHFDDGLKQEVADNAVFLHGTTDGGLQKVYKQVIGWKLVFEDVEPKIMVLSKDKKWISLVKPRNSYYEDTIRTIMITVHLFHFLRKNPQATERSLWEHLRTVFSTFEVRPSHNDVREHVFLMKLFNERDETLANSQLFQGFFMDKPRKRFSEDDQDASDVKQSFIVDDDEDEGPREVDEGPSDDAVNEEQDDNSDLYDSVCAICDNGGNILCCDGPCLRSFHAYKSAGKDSLCRSLGFATAADVELIQNFLCNNCLYKQHQCFCCGKLGSSDKTNGAESDIAIPYKWNGMLICILGSRCCHFFVPYLLCSFQCKQESCKCWHEEVAVYPCVSATCGHFYHPKCVAEWVFPHSESEASEFQTKIIAGESFACPVHKCVVCKQGENKEVKDLQFAMCRRCPKSYHRKCLPRKIAFENNEDIEQRAWDGLLPNRTLIYCLKHHINEELGTPIRNHIIFPQNPETKKRLDLQKRKVKASAEKKSIISSELRKNQVTLKSVKVASSEGNRSNEKVARIVVSQKKEQMSIASSRHERGKYEKTIVGSKIPVEESKRIAPASSSIVAKRPSSFPSIDNEAKARASEIFKQVSSSLSLEDIIRKYPRPSTHSYGSGTRHNIDKSITLGKVEGSVEAIRTALQKLEKGGSVEDAKAVCEPEILRQMIKWRERLRVYLAPFLHGMRYTSFGRHFTNVDKLKQIVDKMQWYVQDGDTVVDFCCGANDFSILMKEKLDSAGKKCNFKNYDIIQPKNDFNFERRDWMTVKPHELPTGSKLIMGLNPPFGVKAALANKFIDHALKFKPKLVILIVPKETERLDKKQSKYDLIWEDSQSLSGKSFYLPGSVDVNDNQLEQWNLSPPPLYLWSRDDWTVKHKRIAARQGHIVEDQGPPFGKEILSEKPVYSLPAEGHMEAEILVRDATLEEKKARDENHKSSDSTKRKISPGHASTVSRKRRRKKKGQAQEERKNDVELSDMSISPDQNRNTPSHLPLEPSSVAPPERDSHFTSGVEFSVKAGGNDISKNLVNDNIDDIARKYTSPAAGENMFNRNQHSWQSGGVGHYDYGAQTAEIRPTHHDNRDPLSMNTYFNEIHRYGTSSESDIRAQIRLYGSQDQNEWLQRDRNSMVVSDAGFRHSHLYTPPSYGPALSVMDRYAPHLDMTNYARPISQVPFGQFPGRSDPYDYNIHGARRDQANFPGFPPGPHSSSSGRGNSGGWID</sequence>
<evidence type="ECO:0000256" key="1">
    <source>
        <dbReference type="ARBA" id="ARBA00004123"/>
    </source>
</evidence>
<keyword evidence="9" id="KW-1185">Reference proteome</keyword>
<feature type="compositionally biased region" description="Polar residues" evidence="6">
    <location>
        <begin position="1002"/>
        <end position="1014"/>
    </location>
</feature>
<keyword evidence="2" id="KW-0479">Metal-binding</keyword>
<reference evidence="8 9" key="1">
    <citation type="submission" date="2020-08" db="EMBL/GenBank/DDBJ databases">
        <title>Plant Genome Project.</title>
        <authorList>
            <person name="Zhang R.-G."/>
        </authorList>
    </citation>
    <scope>NUCLEOTIDE SEQUENCE [LARGE SCALE GENOMIC DNA]</scope>
    <source>
        <tissue evidence="8">Rhizome</tissue>
    </source>
</reference>
<protein>
    <recommendedName>
        <fullName evidence="7">Zinc finger PHD-type domain-containing protein</fullName>
    </recommendedName>
</protein>
<feature type="compositionally biased region" description="Basic and acidic residues" evidence="6">
    <location>
        <begin position="950"/>
        <end position="966"/>
    </location>
</feature>
<gene>
    <name evidence="8" type="ORF">ZIOFF_052584</name>
</gene>
<feature type="compositionally biased region" description="Acidic residues" evidence="6">
    <location>
        <begin position="202"/>
        <end position="229"/>
    </location>
</feature>
<keyword evidence="3" id="KW-0863">Zinc-finger</keyword>
<dbReference type="InterPro" id="IPR022702">
    <property type="entry name" value="Cytosine_MeTrfase1_RFD"/>
</dbReference>
<evidence type="ECO:0000256" key="6">
    <source>
        <dbReference type="SAM" id="MobiDB-lite"/>
    </source>
</evidence>
<keyword evidence="4" id="KW-0862">Zinc</keyword>
<comment type="subcellular location">
    <subcellularLocation>
        <location evidence="1">Nucleus</location>
    </subcellularLocation>
</comment>
<evidence type="ECO:0000256" key="3">
    <source>
        <dbReference type="ARBA" id="ARBA00022771"/>
    </source>
</evidence>
<dbReference type="GO" id="GO:0005634">
    <property type="term" value="C:nucleus"/>
    <property type="evidence" value="ECO:0007669"/>
    <property type="project" value="UniProtKB-SubCell"/>
</dbReference>
<dbReference type="InterPro" id="IPR013083">
    <property type="entry name" value="Znf_RING/FYVE/PHD"/>
</dbReference>
<dbReference type="InterPro" id="IPR055198">
    <property type="entry name" value="NSD_PHD"/>
</dbReference>
<dbReference type="InterPro" id="IPR001965">
    <property type="entry name" value="Znf_PHD"/>
</dbReference>
<evidence type="ECO:0000313" key="9">
    <source>
        <dbReference type="Proteomes" id="UP000734854"/>
    </source>
</evidence>
<dbReference type="Pfam" id="PF26055">
    <property type="entry name" value="Mtase_EDM2"/>
    <property type="match status" value="1"/>
</dbReference>
<feature type="compositionally biased region" description="Basic and acidic residues" evidence="6">
    <location>
        <begin position="988"/>
        <end position="997"/>
    </location>
</feature>
<feature type="region of interest" description="Disordered" evidence="6">
    <location>
        <begin position="1197"/>
        <end position="1243"/>
    </location>
</feature>
<dbReference type="SMART" id="SM00249">
    <property type="entry name" value="PHD"/>
    <property type="match status" value="2"/>
</dbReference>
<dbReference type="EMBL" id="JACMSC010000014">
    <property type="protein sequence ID" value="KAG6491247.1"/>
    <property type="molecule type" value="Genomic_DNA"/>
</dbReference>
<dbReference type="Pfam" id="PF22908">
    <property type="entry name" value="PHD_NSD"/>
    <property type="match status" value="1"/>
</dbReference>
<dbReference type="PANTHER" id="PTHR46235:SF3">
    <property type="entry name" value="PHD FINGER-CONTAINING PROTEIN DDB_G0268158"/>
    <property type="match status" value="1"/>
</dbReference>
<name>A0A8J5FKG0_ZINOF</name>
<evidence type="ECO:0000256" key="4">
    <source>
        <dbReference type="ARBA" id="ARBA00022833"/>
    </source>
</evidence>
<feature type="domain" description="Zinc finger PHD-type" evidence="7">
    <location>
        <begin position="236"/>
        <end position="292"/>
    </location>
</feature>
<evidence type="ECO:0000313" key="8">
    <source>
        <dbReference type="EMBL" id="KAG6491247.1"/>
    </source>
</evidence>
<feature type="region of interest" description="Disordered" evidence="6">
    <location>
        <begin position="185"/>
        <end position="229"/>
    </location>
</feature>
<dbReference type="PANTHER" id="PTHR46235">
    <property type="entry name" value="PHD FINGER-CONTAINING PROTEIN DDB_G0268158"/>
    <property type="match status" value="1"/>
</dbReference>
<feature type="region of interest" description="Disordered" evidence="6">
    <location>
        <begin position="950"/>
        <end position="1031"/>
    </location>
</feature>
<evidence type="ECO:0000259" key="7">
    <source>
        <dbReference type="SMART" id="SM00249"/>
    </source>
</evidence>
<dbReference type="CDD" id="cd15565">
    <property type="entry name" value="PHD2_NSD"/>
    <property type="match status" value="1"/>
</dbReference>
<proteinExistence type="predicted"/>
<keyword evidence="5" id="KW-0539">Nucleus</keyword>
<feature type="compositionally biased region" description="Basic residues" evidence="6">
    <location>
        <begin position="978"/>
        <end position="987"/>
    </location>
</feature>
<dbReference type="Gene3D" id="3.30.40.10">
    <property type="entry name" value="Zinc/RING finger domain, C3HC4 (zinc finger)"/>
    <property type="match status" value="2"/>
</dbReference>
<dbReference type="Proteomes" id="UP000734854">
    <property type="component" value="Unassembled WGS sequence"/>
</dbReference>
<dbReference type="AlphaFoldDB" id="A0A8J5FKG0"/>
<evidence type="ECO:0000256" key="5">
    <source>
        <dbReference type="ARBA" id="ARBA00023242"/>
    </source>
</evidence>